<keyword evidence="2" id="KW-0812">Transmembrane</keyword>
<sequence length="494" mass="54757">MDKPAAQDAVDSDHDDPGPDSPALSRSTRHRRILFTVFVKWVVTVALAASVYVVLWSYSSKAAMSSGTKREFNVIVTGLSIGLGLSTASSLKAMVRELRWWLLSLRQYSSKEVELILKSEHLSCMIQLGWISRDLIVWLFVLFWLFINLAAQIAVATIGLTYNVDSAENMAVTAPGMVYVPNLSSVGSIKDPENTKPELLRYFAHEHGLYAEHLRPGSDQNLPRPGTIDSMKRPNMFYSDHSTRCTYVFYESAPYNMTGAAPPDVRVATNRSIASITTCSSHRVLDDGAGWNMTITLDDGNETRIGPPNWNGLGQMLYMTDLEQLDLTTRWSIVKAFEASVTGFWYYQCNVSIEQTTNAVLEAHKLSAFVATLASAGIALQGYGAVFTATNRSRSRDQFQSYPFESFYGTPVQGNATVMGWHLSQFAVGVIASVAERNDFRLVPGMTPLETTTLKLFDWGFVHLNLGLIVGLQLLLAAGTAWIATRQRSWHAPR</sequence>
<keyword evidence="2" id="KW-1133">Transmembrane helix</keyword>
<dbReference type="Proteomes" id="UP000829364">
    <property type="component" value="Chromosome 1"/>
</dbReference>
<feature type="transmembrane region" description="Helical" evidence="2">
    <location>
        <begin position="75"/>
        <end position="95"/>
    </location>
</feature>
<organism evidence="3 4">
    <name type="scientific">Purpureocillium takamizusanense</name>
    <dbReference type="NCBI Taxonomy" id="2060973"/>
    <lineage>
        <taxon>Eukaryota</taxon>
        <taxon>Fungi</taxon>
        <taxon>Dikarya</taxon>
        <taxon>Ascomycota</taxon>
        <taxon>Pezizomycotina</taxon>
        <taxon>Sordariomycetes</taxon>
        <taxon>Hypocreomycetidae</taxon>
        <taxon>Hypocreales</taxon>
        <taxon>Ophiocordycipitaceae</taxon>
        <taxon>Purpureocillium</taxon>
    </lineage>
</organism>
<feature type="region of interest" description="Disordered" evidence="1">
    <location>
        <begin position="1"/>
        <end position="25"/>
    </location>
</feature>
<name>A0A9Q8V6J7_9HYPO</name>
<protein>
    <submittedName>
        <fullName evidence="3">Uncharacterized protein</fullName>
    </submittedName>
</protein>
<feature type="compositionally biased region" description="Basic and acidic residues" evidence="1">
    <location>
        <begin position="1"/>
        <end position="17"/>
    </location>
</feature>
<proteinExistence type="predicted"/>
<dbReference type="GeneID" id="72063352"/>
<dbReference type="AlphaFoldDB" id="A0A9Q8V6J7"/>
<feature type="transmembrane region" description="Helical" evidence="2">
    <location>
        <begin position="33"/>
        <end position="55"/>
    </location>
</feature>
<reference evidence="3" key="1">
    <citation type="submission" date="2021-11" db="EMBL/GenBank/DDBJ databases">
        <title>Purpureocillium_takamizusanense_genome.</title>
        <authorList>
            <person name="Nguyen N.-H."/>
        </authorList>
    </citation>
    <scope>NUCLEOTIDE SEQUENCE</scope>
    <source>
        <strain evidence="3">PT3</strain>
    </source>
</reference>
<evidence type="ECO:0000256" key="2">
    <source>
        <dbReference type="SAM" id="Phobius"/>
    </source>
</evidence>
<gene>
    <name evidence="3" type="ORF">JDV02_001389</name>
</gene>
<dbReference type="RefSeq" id="XP_047838274.1">
    <property type="nucleotide sequence ID" value="XM_047982312.1"/>
</dbReference>
<dbReference type="KEGG" id="ptkz:JDV02_001389"/>
<accession>A0A9Q8V6J7</accession>
<feature type="transmembrane region" description="Helical" evidence="2">
    <location>
        <begin position="459"/>
        <end position="484"/>
    </location>
</feature>
<dbReference type="OrthoDB" id="3596604at2759"/>
<dbReference type="EMBL" id="CP086354">
    <property type="protein sequence ID" value="UNI14793.1"/>
    <property type="molecule type" value="Genomic_DNA"/>
</dbReference>
<evidence type="ECO:0000313" key="3">
    <source>
        <dbReference type="EMBL" id="UNI14793.1"/>
    </source>
</evidence>
<evidence type="ECO:0000313" key="4">
    <source>
        <dbReference type="Proteomes" id="UP000829364"/>
    </source>
</evidence>
<keyword evidence="4" id="KW-1185">Reference proteome</keyword>
<feature type="transmembrane region" description="Helical" evidence="2">
    <location>
        <begin position="135"/>
        <end position="162"/>
    </location>
</feature>
<evidence type="ECO:0000256" key="1">
    <source>
        <dbReference type="SAM" id="MobiDB-lite"/>
    </source>
</evidence>
<keyword evidence="2" id="KW-0472">Membrane</keyword>